<evidence type="ECO:0000313" key="2">
    <source>
        <dbReference type="Proteomes" id="UP001346149"/>
    </source>
</evidence>
<comment type="caution">
    <text evidence="1">The sequence shown here is derived from an EMBL/GenBank/DDBJ whole genome shotgun (WGS) entry which is preliminary data.</text>
</comment>
<dbReference type="AlphaFoldDB" id="A0AAN7LAY7"/>
<organism evidence="1 2">
    <name type="scientific">Trapa natans</name>
    <name type="common">Water chestnut</name>
    <dbReference type="NCBI Taxonomy" id="22666"/>
    <lineage>
        <taxon>Eukaryota</taxon>
        <taxon>Viridiplantae</taxon>
        <taxon>Streptophyta</taxon>
        <taxon>Embryophyta</taxon>
        <taxon>Tracheophyta</taxon>
        <taxon>Spermatophyta</taxon>
        <taxon>Magnoliopsida</taxon>
        <taxon>eudicotyledons</taxon>
        <taxon>Gunneridae</taxon>
        <taxon>Pentapetalae</taxon>
        <taxon>rosids</taxon>
        <taxon>malvids</taxon>
        <taxon>Myrtales</taxon>
        <taxon>Lythraceae</taxon>
        <taxon>Trapa</taxon>
    </lineage>
</organism>
<keyword evidence="2" id="KW-1185">Reference proteome</keyword>
<reference evidence="1 2" key="1">
    <citation type="journal article" date="2023" name="Hortic Res">
        <title>Pangenome of water caltrop reveals structural variations and asymmetric subgenome divergence after allopolyploidization.</title>
        <authorList>
            <person name="Zhang X."/>
            <person name="Chen Y."/>
            <person name="Wang L."/>
            <person name="Yuan Y."/>
            <person name="Fang M."/>
            <person name="Shi L."/>
            <person name="Lu R."/>
            <person name="Comes H.P."/>
            <person name="Ma Y."/>
            <person name="Chen Y."/>
            <person name="Huang G."/>
            <person name="Zhou Y."/>
            <person name="Zheng Z."/>
            <person name="Qiu Y."/>
        </authorList>
    </citation>
    <scope>NUCLEOTIDE SEQUENCE [LARGE SCALE GENOMIC DNA]</scope>
    <source>
        <strain evidence="1">F231</strain>
    </source>
</reference>
<protein>
    <submittedName>
        <fullName evidence="1">Uncharacterized protein</fullName>
    </submittedName>
</protein>
<dbReference type="EMBL" id="JAXQNO010000015">
    <property type="protein sequence ID" value="KAK4782666.1"/>
    <property type="molecule type" value="Genomic_DNA"/>
</dbReference>
<gene>
    <name evidence="1" type="ORF">SAY86_007040</name>
</gene>
<evidence type="ECO:0000313" key="1">
    <source>
        <dbReference type="EMBL" id="KAK4782666.1"/>
    </source>
</evidence>
<dbReference type="Proteomes" id="UP001346149">
    <property type="component" value="Unassembled WGS sequence"/>
</dbReference>
<accession>A0AAN7LAY7</accession>
<sequence>MEGDATVVVDRLGSVFAARDGPMPPKLGCDYFLVFPRRPAGSTAGVRLRGGQPVHCSSQRVTDHVPHLHLPQISSCAINSPMTASSASCRSGYEISIRSSLLKQEA</sequence>
<proteinExistence type="predicted"/>
<name>A0AAN7LAY7_TRANT</name>